<evidence type="ECO:0000259" key="7">
    <source>
        <dbReference type="PROSITE" id="PS50850"/>
    </source>
</evidence>
<dbReference type="Pfam" id="PF07690">
    <property type="entry name" value="MFS_1"/>
    <property type="match status" value="1"/>
</dbReference>
<proteinExistence type="predicted"/>
<dbReference type="InterPro" id="IPR020846">
    <property type="entry name" value="MFS_dom"/>
</dbReference>
<feature type="transmembrane region" description="Helical" evidence="6">
    <location>
        <begin position="30"/>
        <end position="52"/>
    </location>
</feature>
<evidence type="ECO:0000256" key="6">
    <source>
        <dbReference type="SAM" id="Phobius"/>
    </source>
</evidence>
<evidence type="ECO:0000256" key="5">
    <source>
        <dbReference type="SAM" id="MobiDB-lite"/>
    </source>
</evidence>
<keyword evidence="3 6" id="KW-1133">Transmembrane helix</keyword>
<sequence length="446" mass="45256">MPPPNGSTRPTAHDEGDMNTSATPPVPRALTAWSLAGLVLLTINLRAAITGISPVLGDLRDAFGLSGAEVGVLTTLPVLCLGVFASLAPVAARRLGTETAIAGSLLLITAGILLRVVAAPLPLFVGTVLAGAGIAMGNVLMPAVIKRAFPNRVGSLTGLAMMLMATSGAVAAGLAVPLDDAGGWRLALAVWAVPSLVAALAWGPLALRGRRSPDRPAAPTAPAYAAAAREGSLLRSPVAWYVAVFMGLASLMFYVLMSWLPEIMKDAGFAPAAAGMMVSTMMIVGIPLGFLVPVLAARLRDQRVVVAGVVLTMVVGIGGLMVAPAAGWAWTAVLGIGTGSAFPLAYTLLSLRSPSPSVAARLSGMAQTGGYLLAGFGPLAMGVLHGATGGWHVPLTLLLVLVAPELVFGMLAARPGLVRPAPRPGVPDGRLVEPKGLPAAEPARAR</sequence>
<keyword evidence="4 6" id="KW-0472">Membrane</keyword>
<feature type="transmembrane region" description="Helical" evidence="6">
    <location>
        <begin position="188"/>
        <end position="207"/>
    </location>
</feature>
<evidence type="ECO:0000256" key="4">
    <source>
        <dbReference type="ARBA" id="ARBA00023136"/>
    </source>
</evidence>
<feature type="transmembrane region" description="Helical" evidence="6">
    <location>
        <begin position="328"/>
        <end position="349"/>
    </location>
</feature>
<dbReference type="PROSITE" id="PS50850">
    <property type="entry name" value="MFS"/>
    <property type="match status" value="1"/>
</dbReference>
<protein>
    <submittedName>
        <fullName evidence="8">MFS transporter</fullName>
    </submittedName>
</protein>
<dbReference type="SUPFAM" id="SSF103473">
    <property type="entry name" value="MFS general substrate transporter"/>
    <property type="match status" value="1"/>
</dbReference>
<evidence type="ECO:0000313" key="8">
    <source>
        <dbReference type="EMBL" id="MBO2437363.1"/>
    </source>
</evidence>
<comment type="caution">
    <text evidence="8">The sequence shown here is derived from an EMBL/GenBank/DDBJ whole genome shotgun (WGS) entry which is preliminary data.</text>
</comment>
<name>A0ABS3QV85_9ACTN</name>
<feature type="transmembrane region" description="Helical" evidence="6">
    <location>
        <begin position="72"/>
        <end position="92"/>
    </location>
</feature>
<feature type="transmembrane region" description="Helical" evidence="6">
    <location>
        <begin position="123"/>
        <end position="144"/>
    </location>
</feature>
<evidence type="ECO:0000256" key="2">
    <source>
        <dbReference type="ARBA" id="ARBA00022692"/>
    </source>
</evidence>
<feature type="compositionally biased region" description="Polar residues" evidence="5">
    <location>
        <begin position="1"/>
        <end position="10"/>
    </location>
</feature>
<reference evidence="8 9" key="1">
    <citation type="submission" date="2021-03" db="EMBL/GenBank/DDBJ databases">
        <authorList>
            <person name="Kanchanasin P."/>
            <person name="Saeng-In P."/>
            <person name="Phongsopitanun W."/>
            <person name="Yuki M."/>
            <person name="Kudo T."/>
            <person name="Ohkuma M."/>
            <person name="Tanasupawat S."/>
        </authorList>
    </citation>
    <scope>NUCLEOTIDE SEQUENCE [LARGE SCALE GENOMIC DNA]</scope>
    <source>
        <strain evidence="8 9">L46</strain>
    </source>
</reference>
<feature type="transmembrane region" description="Helical" evidence="6">
    <location>
        <begin position="393"/>
        <end position="413"/>
    </location>
</feature>
<dbReference type="InterPro" id="IPR052524">
    <property type="entry name" value="MFS_Cyanate_Porter"/>
</dbReference>
<feature type="transmembrane region" description="Helical" evidence="6">
    <location>
        <begin position="269"/>
        <end position="292"/>
    </location>
</feature>
<dbReference type="PANTHER" id="PTHR23523:SF2">
    <property type="entry name" value="2-NITROIMIDAZOLE TRANSPORTER"/>
    <property type="match status" value="1"/>
</dbReference>
<evidence type="ECO:0000313" key="9">
    <source>
        <dbReference type="Proteomes" id="UP000666915"/>
    </source>
</evidence>
<dbReference type="Gene3D" id="1.20.1250.20">
    <property type="entry name" value="MFS general substrate transporter like domains"/>
    <property type="match status" value="1"/>
</dbReference>
<feature type="transmembrane region" description="Helical" evidence="6">
    <location>
        <begin position="156"/>
        <end position="176"/>
    </location>
</feature>
<dbReference type="InterPro" id="IPR036259">
    <property type="entry name" value="MFS_trans_sf"/>
</dbReference>
<evidence type="ECO:0000256" key="3">
    <source>
        <dbReference type="ARBA" id="ARBA00022989"/>
    </source>
</evidence>
<feature type="region of interest" description="Disordered" evidence="5">
    <location>
        <begin position="423"/>
        <end position="446"/>
    </location>
</feature>
<accession>A0ABS3QV85</accession>
<evidence type="ECO:0000256" key="1">
    <source>
        <dbReference type="ARBA" id="ARBA00004651"/>
    </source>
</evidence>
<feature type="transmembrane region" description="Helical" evidence="6">
    <location>
        <begin position="99"/>
        <end position="117"/>
    </location>
</feature>
<feature type="transmembrane region" description="Helical" evidence="6">
    <location>
        <begin position="304"/>
        <end position="322"/>
    </location>
</feature>
<keyword evidence="9" id="KW-1185">Reference proteome</keyword>
<comment type="subcellular location">
    <subcellularLocation>
        <location evidence="1">Cell membrane</location>
        <topology evidence="1">Multi-pass membrane protein</topology>
    </subcellularLocation>
</comment>
<feature type="region of interest" description="Disordered" evidence="5">
    <location>
        <begin position="1"/>
        <end position="23"/>
    </location>
</feature>
<dbReference type="Proteomes" id="UP000666915">
    <property type="component" value="Unassembled WGS sequence"/>
</dbReference>
<dbReference type="PANTHER" id="PTHR23523">
    <property type="match status" value="1"/>
</dbReference>
<dbReference type="EMBL" id="JAGEOK010000004">
    <property type="protein sequence ID" value="MBO2437363.1"/>
    <property type="molecule type" value="Genomic_DNA"/>
</dbReference>
<gene>
    <name evidence="8" type="ORF">J4557_07510</name>
</gene>
<dbReference type="CDD" id="cd17339">
    <property type="entry name" value="MFS_NIMT_CynX_like"/>
    <property type="match status" value="1"/>
</dbReference>
<dbReference type="InterPro" id="IPR011701">
    <property type="entry name" value="MFS"/>
</dbReference>
<feature type="domain" description="Major facilitator superfamily (MFS) profile" evidence="7">
    <location>
        <begin position="30"/>
        <end position="416"/>
    </location>
</feature>
<organism evidence="8 9">
    <name type="scientific">Actinomadura nitritigenes</name>
    <dbReference type="NCBI Taxonomy" id="134602"/>
    <lineage>
        <taxon>Bacteria</taxon>
        <taxon>Bacillati</taxon>
        <taxon>Actinomycetota</taxon>
        <taxon>Actinomycetes</taxon>
        <taxon>Streptosporangiales</taxon>
        <taxon>Thermomonosporaceae</taxon>
        <taxon>Actinomadura</taxon>
    </lineage>
</organism>
<feature type="transmembrane region" description="Helical" evidence="6">
    <location>
        <begin position="370"/>
        <end position="387"/>
    </location>
</feature>
<feature type="transmembrane region" description="Helical" evidence="6">
    <location>
        <begin position="238"/>
        <end position="257"/>
    </location>
</feature>
<keyword evidence="2 6" id="KW-0812">Transmembrane</keyword>